<evidence type="ECO:0000313" key="2">
    <source>
        <dbReference type="Proteomes" id="UP000507222"/>
    </source>
</evidence>
<dbReference type="Proteomes" id="UP000507222">
    <property type="component" value="Unassembled WGS sequence"/>
</dbReference>
<proteinExistence type="predicted"/>
<protein>
    <submittedName>
        <fullName evidence="1">Uncharacterized protein</fullName>
    </submittedName>
</protein>
<reference evidence="1 2" key="1">
    <citation type="submission" date="2020-05" db="EMBL/GenBank/DDBJ databases">
        <authorList>
            <person name="Campoy J."/>
            <person name="Schneeberger K."/>
            <person name="Spophaly S."/>
        </authorList>
    </citation>
    <scope>NUCLEOTIDE SEQUENCE [LARGE SCALE GENOMIC DNA]</scope>
    <source>
        <strain evidence="1">PruArmRojPasFocal</strain>
    </source>
</reference>
<name>A0A6J5UEG7_PRUAR</name>
<sequence>MLRLELINGPDEVFRPVDKDRGKNAKQFTWVLLLKAHKAVGCVAWLGNILWSLLGSIKKRLILGKGVTVENEKSGKGRTLYRVIMGS</sequence>
<evidence type="ECO:0000313" key="1">
    <source>
        <dbReference type="EMBL" id="CAB4273834.1"/>
    </source>
</evidence>
<gene>
    <name evidence="1" type="ORF">CURHAP_LOCUS22029</name>
</gene>
<accession>A0A6J5UEG7</accession>
<dbReference type="AlphaFoldDB" id="A0A6J5UEG7"/>
<organism evidence="1 2">
    <name type="scientific">Prunus armeniaca</name>
    <name type="common">Apricot</name>
    <name type="synonym">Armeniaca vulgaris</name>
    <dbReference type="NCBI Taxonomy" id="36596"/>
    <lineage>
        <taxon>Eukaryota</taxon>
        <taxon>Viridiplantae</taxon>
        <taxon>Streptophyta</taxon>
        <taxon>Embryophyta</taxon>
        <taxon>Tracheophyta</taxon>
        <taxon>Spermatophyta</taxon>
        <taxon>Magnoliopsida</taxon>
        <taxon>eudicotyledons</taxon>
        <taxon>Gunneridae</taxon>
        <taxon>Pentapetalae</taxon>
        <taxon>rosids</taxon>
        <taxon>fabids</taxon>
        <taxon>Rosales</taxon>
        <taxon>Rosaceae</taxon>
        <taxon>Amygdaloideae</taxon>
        <taxon>Amygdaleae</taxon>
        <taxon>Prunus</taxon>
    </lineage>
</organism>
<dbReference type="EMBL" id="CAEKDK010000003">
    <property type="protein sequence ID" value="CAB4273834.1"/>
    <property type="molecule type" value="Genomic_DNA"/>
</dbReference>